<dbReference type="InterPro" id="IPR006343">
    <property type="entry name" value="DnaB/C_C"/>
</dbReference>
<proteinExistence type="inferred from homology"/>
<organism evidence="3 4">
    <name type="scientific">Romboutsia faecis</name>
    <dbReference type="NCBI Taxonomy" id="2764597"/>
    <lineage>
        <taxon>Bacteria</taxon>
        <taxon>Bacillati</taxon>
        <taxon>Bacillota</taxon>
        <taxon>Clostridia</taxon>
        <taxon>Peptostreptococcales</taxon>
        <taxon>Peptostreptococcaceae</taxon>
        <taxon>Romboutsia</taxon>
    </lineage>
</organism>
<dbReference type="NCBIfam" id="TIGR01446">
    <property type="entry name" value="DnaD_dom"/>
    <property type="match status" value="1"/>
</dbReference>
<dbReference type="Gene3D" id="1.10.10.630">
    <property type="entry name" value="DnaD domain-like"/>
    <property type="match status" value="1"/>
</dbReference>
<dbReference type="EMBL" id="JACRWE010000001">
    <property type="protein sequence ID" value="MBC5995288.1"/>
    <property type="molecule type" value="Genomic_DNA"/>
</dbReference>
<keyword evidence="4" id="KW-1185">Reference proteome</keyword>
<gene>
    <name evidence="3" type="ORF">H8923_00825</name>
</gene>
<evidence type="ECO:0000313" key="4">
    <source>
        <dbReference type="Proteomes" id="UP000609849"/>
    </source>
</evidence>
<dbReference type="InterPro" id="IPR034829">
    <property type="entry name" value="DnaD-like_sf"/>
</dbReference>
<sequence>MALYRHVRSEIWVNPKVSECMNSNEKLIFVYLLTNQHTTQIGIYKITKKQIAYDLDLAMNIVKETLEKFKNELKIIVYNKSTYEIAITKWGRFNLTNSGRPIKDCIKKELLEVKDIELLNVISEHIRKEDIKELFDNAYNNVALTSGGQKENKKEKENEKENKKEILKNSNDLSKYAKLYTENIGVINGIVSQWLIEISDSVDFLLFKKAIEIATNKGKCSKGYVEGIINQWRDKNIISIEDLDAYKLQEKINKSSNIRSLKFEEEKVNYSKPSEEDLAYARSLNAIN</sequence>
<protein>
    <submittedName>
        <fullName evidence="3">DnaD domain protein</fullName>
    </submittedName>
</protein>
<dbReference type="PANTHER" id="PTHR37293">
    <property type="entry name" value="PHAGE REPLICATION PROTEIN-RELATED"/>
    <property type="match status" value="1"/>
</dbReference>
<evidence type="ECO:0000256" key="1">
    <source>
        <dbReference type="ARBA" id="ARBA00093462"/>
    </source>
</evidence>
<dbReference type="InterPro" id="IPR053162">
    <property type="entry name" value="DnaD"/>
</dbReference>
<accession>A0ABR7JKR9</accession>
<feature type="domain" description="DnaB/C C-terminal" evidence="2">
    <location>
        <begin position="201"/>
        <end position="246"/>
    </location>
</feature>
<dbReference type="Pfam" id="PF07261">
    <property type="entry name" value="DnaB_2"/>
    <property type="match status" value="1"/>
</dbReference>
<reference evidence="3 4" key="1">
    <citation type="submission" date="2020-08" db="EMBL/GenBank/DDBJ databases">
        <authorList>
            <person name="Liu C."/>
            <person name="Sun Q."/>
        </authorList>
    </citation>
    <scope>NUCLEOTIDE SEQUENCE [LARGE SCALE GENOMIC DNA]</scope>
    <source>
        <strain evidence="3 4">NSJ-18</strain>
    </source>
</reference>
<dbReference type="PANTHER" id="PTHR37293:SF5">
    <property type="entry name" value="DNA REPLICATION PROTEIN"/>
    <property type="match status" value="1"/>
</dbReference>
<name>A0ABR7JKR9_9FIRM</name>
<evidence type="ECO:0000313" key="3">
    <source>
        <dbReference type="EMBL" id="MBC5995288.1"/>
    </source>
</evidence>
<comment type="similarity">
    <text evidence="1">Belongs to the DnaB/DnaD family.</text>
</comment>
<dbReference type="RefSeq" id="WP_153971502.1">
    <property type="nucleotide sequence ID" value="NZ_JACRWE010000001.1"/>
</dbReference>
<comment type="caution">
    <text evidence="3">The sequence shown here is derived from an EMBL/GenBank/DDBJ whole genome shotgun (WGS) entry which is preliminary data.</text>
</comment>
<dbReference type="SUPFAM" id="SSF158499">
    <property type="entry name" value="DnaD domain-like"/>
    <property type="match status" value="1"/>
</dbReference>
<evidence type="ECO:0000259" key="2">
    <source>
        <dbReference type="Pfam" id="PF07261"/>
    </source>
</evidence>
<dbReference type="Proteomes" id="UP000609849">
    <property type="component" value="Unassembled WGS sequence"/>
</dbReference>